<keyword evidence="4" id="KW-0472">Membrane</keyword>
<protein>
    <recommendedName>
        <fullName evidence="10">MipA/OmpV family protein</fullName>
    </recommendedName>
</protein>
<dbReference type="Proteomes" id="UP000033434">
    <property type="component" value="Unassembled WGS sequence"/>
</dbReference>
<evidence type="ECO:0008006" key="10">
    <source>
        <dbReference type="Google" id="ProtNLM"/>
    </source>
</evidence>
<organism evidence="8 9">
    <name type="scientific">Pseudoalteromonas luteoviolacea S4054</name>
    <dbReference type="NCBI Taxonomy" id="1129367"/>
    <lineage>
        <taxon>Bacteria</taxon>
        <taxon>Pseudomonadati</taxon>
        <taxon>Pseudomonadota</taxon>
        <taxon>Gammaproteobacteria</taxon>
        <taxon>Alteromonadales</taxon>
        <taxon>Pseudoalteromonadaceae</taxon>
        <taxon>Pseudoalteromonas</taxon>
    </lineage>
</organism>
<gene>
    <name evidence="8" type="ORF">N479_20950</name>
</gene>
<evidence type="ECO:0000256" key="7">
    <source>
        <dbReference type="SAM" id="SignalP"/>
    </source>
</evidence>
<name>A0A0F6A6W7_9GAMM</name>
<dbReference type="PATRIC" id="fig|1129367.4.peg.4264"/>
<evidence type="ECO:0000256" key="6">
    <source>
        <dbReference type="SAM" id="MobiDB-lite"/>
    </source>
</evidence>
<dbReference type="Pfam" id="PF06629">
    <property type="entry name" value="MipA"/>
    <property type="match status" value="1"/>
</dbReference>
<evidence type="ECO:0000256" key="1">
    <source>
        <dbReference type="ARBA" id="ARBA00004442"/>
    </source>
</evidence>
<dbReference type="InterPro" id="IPR010583">
    <property type="entry name" value="MipA"/>
</dbReference>
<evidence type="ECO:0000256" key="2">
    <source>
        <dbReference type="ARBA" id="ARBA00005722"/>
    </source>
</evidence>
<dbReference type="AlphaFoldDB" id="A0A0F6A6W7"/>
<evidence type="ECO:0000313" key="8">
    <source>
        <dbReference type="EMBL" id="KKE81905.1"/>
    </source>
</evidence>
<accession>A0A0F6A6W7</accession>
<feature type="signal peptide" evidence="7">
    <location>
        <begin position="1"/>
        <end position="21"/>
    </location>
</feature>
<evidence type="ECO:0000313" key="9">
    <source>
        <dbReference type="Proteomes" id="UP000033434"/>
    </source>
</evidence>
<dbReference type="EMBL" id="AUXW01000175">
    <property type="protein sequence ID" value="KKE81905.1"/>
    <property type="molecule type" value="Genomic_DNA"/>
</dbReference>
<keyword evidence="5" id="KW-0998">Cell outer membrane</keyword>
<sequence length="331" mass="36843">MKQFFILLSLCCGLFAQDSYANCSENNEQCAEIGKWDFSIAIGAGVATNPIRGGAHVPLVILPYINYYGDKFFFDNTTAGYTFIEQKKFDISLITQLNTEQAYFERFHPSNILVKNSFTGESSNPVITPEPDGSNPPTSQPGSDGVDSDDDNGVTGDGNDSNNDKEEPEPSESAESISLDTISKRDWALDGGILASWYFENSAKLTLVLLHDITNTYQGYHGRLDYSFVIPTQTDNPSRLKVKLGAEYKDKRLVDYYYGISLKDSQSQHHLYQGKATLNPYVGIAFNYKLNSNWQLKFSARHTWLGAGIKESPLVDQSSTSNIFIGGLYEF</sequence>
<comment type="subcellular location">
    <subcellularLocation>
        <location evidence="1">Cell outer membrane</location>
    </subcellularLocation>
</comment>
<comment type="similarity">
    <text evidence="2">Belongs to the MipA/OmpV family.</text>
</comment>
<evidence type="ECO:0000256" key="3">
    <source>
        <dbReference type="ARBA" id="ARBA00022729"/>
    </source>
</evidence>
<feature type="region of interest" description="Disordered" evidence="6">
    <location>
        <begin position="119"/>
        <end position="177"/>
    </location>
</feature>
<comment type="caution">
    <text evidence="8">The sequence shown here is derived from an EMBL/GenBank/DDBJ whole genome shotgun (WGS) entry which is preliminary data.</text>
</comment>
<evidence type="ECO:0000256" key="5">
    <source>
        <dbReference type="ARBA" id="ARBA00023237"/>
    </source>
</evidence>
<dbReference type="PANTHER" id="PTHR38776">
    <property type="entry name" value="MLTA-INTERACTING PROTEIN-RELATED"/>
    <property type="match status" value="1"/>
</dbReference>
<keyword evidence="3 7" id="KW-0732">Signal</keyword>
<dbReference type="PANTHER" id="PTHR38776:SF1">
    <property type="entry name" value="MLTA-INTERACTING PROTEIN-RELATED"/>
    <property type="match status" value="1"/>
</dbReference>
<dbReference type="GO" id="GO:0009252">
    <property type="term" value="P:peptidoglycan biosynthetic process"/>
    <property type="evidence" value="ECO:0007669"/>
    <property type="project" value="TreeGrafter"/>
</dbReference>
<proteinExistence type="inferred from homology"/>
<dbReference type="GO" id="GO:0009279">
    <property type="term" value="C:cell outer membrane"/>
    <property type="evidence" value="ECO:0007669"/>
    <property type="project" value="UniProtKB-SubCell"/>
</dbReference>
<dbReference type="RefSeq" id="WP_046357662.1">
    <property type="nucleotide sequence ID" value="NZ_AUXW01000175.1"/>
</dbReference>
<evidence type="ECO:0000256" key="4">
    <source>
        <dbReference type="ARBA" id="ARBA00023136"/>
    </source>
</evidence>
<reference evidence="8 9" key="1">
    <citation type="journal article" date="2015" name="BMC Genomics">
        <title>Genome mining reveals unlocked bioactive potential of marine Gram-negative bacteria.</title>
        <authorList>
            <person name="Machado H."/>
            <person name="Sonnenschein E.C."/>
            <person name="Melchiorsen J."/>
            <person name="Gram L."/>
        </authorList>
    </citation>
    <scope>NUCLEOTIDE SEQUENCE [LARGE SCALE GENOMIC DNA]</scope>
    <source>
        <strain evidence="8 9">S4054</strain>
    </source>
</reference>
<feature type="chain" id="PRO_5002499213" description="MipA/OmpV family protein" evidence="7">
    <location>
        <begin position="22"/>
        <end position="331"/>
    </location>
</feature>